<name>A0ABT7BXB5_9CYAN</name>
<dbReference type="EMBL" id="JAQOSQ010000010">
    <property type="protein sequence ID" value="MDJ1183822.1"/>
    <property type="molecule type" value="Genomic_DNA"/>
</dbReference>
<feature type="transmembrane region" description="Helical" evidence="1">
    <location>
        <begin position="87"/>
        <end position="105"/>
    </location>
</feature>
<sequence>MNIKINLSPFNITKYITILFFLFSLVNLVIQLAKYGFNYRQEWMVIFNMDREMNFPTLYAVLLLAGCSWLFKLIYELERRTTFKFAVYWKILHFLFAFMALDEALQIHEIMIIPDVSKRLPGIFHAVWVIPYGLCTLVLIYYFSKLVAHLPRQLKKIAIASSSIYLFGVLGMEMIGGIWIRIAGGMQNLVYSLLASTEEMLEITGLIVLIHGLLIYITQYHRESINITFDVREKK</sequence>
<feature type="transmembrane region" description="Helical" evidence="1">
    <location>
        <begin position="156"/>
        <end position="180"/>
    </location>
</feature>
<feature type="transmembrane region" description="Helical" evidence="1">
    <location>
        <begin position="125"/>
        <end position="144"/>
    </location>
</feature>
<keyword evidence="1" id="KW-0812">Transmembrane</keyword>
<keyword evidence="1" id="KW-0472">Membrane</keyword>
<accession>A0ABT7BXB5</accession>
<protein>
    <submittedName>
        <fullName evidence="2">Uncharacterized protein</fullName>
    </submittedName>
</protein>
<dbReference type="Proteomes" id="UP001232992">
    <property type="component" value="Unassembled WGS sequence"/>
</dbReference>
<reference evidence="2 3" key="1">
    <citation type="submission" date="2023-01" db="EMBL/GenBank/DDBJ databases">
        <title>Novel diversity within Roseofilum (Cyanobacteria; Desertifilaceae) from marine benthic mats with descriptions of four novel species.</title>
        <authorList>
            <person name="Wang Y."/>
            <person name="Berthold D.E."/>
            <person name="Hu J."/>
            <person name="Lefler F.W."/>
            <person name="Laughinghouse H.D. IV."/>
        </authorList>
    </citation>
    <scope>NUCLEOTIDE SEQUENCE [LARGE SCALE GENOMIC DNA]</scope>
    <source>
        <strain evidence="2 3">BLCC-M143</strain>
    </source>
</reference>
<gene>
    <name evidence="2" type="ORF">PMH09_11555</name>
</gene>
<evidence type="ECO:0000256" key="1">
    <source>
        <dbReference type="SAM" id="Phobius"/>
    </source>
</evidence>
<organism evidence="2 3">
    <name type="scientific">Roseofilum casamattae BLCC-M143</name>
    <dbReference type="NCBI Taxonomy" id="3022442"/>
    <lineage>
        <taxon>Bacteria</taxon>
        <taxon>Bacillati</taxon>
        <taxon>Cyanobacteriota</taxon>
        <taxon>Cyanophyceae</taxon>
        <taxon>Desertifilales</taxon>
        <taxon>Desertifilaceae</taxon>
        <taxon>Roseofilum</taxon>
        <taxon>Roseofilum casamattae</taxon>
    </lineage>
</organism>
<feature type="transmembrane region" description="Helical" evidence="1">
    <location>
        <begin position="53"/>
        <end position="75"/>
    </location>
</feature>
<evidence type="ECO:0000313" key="3">
    <source>
        <dbReference type="Proteomes" id="UP001232992"/>
    </source>
</evidence>
<feature type="transmembrane region" description="Helical" evidence="1">
    <location>
        <begin position="200"/>
        <end position="217"/>
    </location>
</feature>
<evidence type="ECO:0000313" key="2">
    <source>
        <dbReference type="EMBL" id="MDJ1183822.1"/>
    </source>
</evidence>
<feature type="transmembrane region" description="Helical" evidence="1">
    <location>
        <begin position="12"/>
        <end position="33"/>
    </location>
</feature>
<keyword evidence="3" id="KW-1185">Reference proteome</keyword>
<comment type="caution">
    <text evidence="2">The sequence shown here is derived from an EMBL/GenBank/DDBJ whole genome shotgun (WGS) entry which is preliminary data.</text>
</comment>
<proteinExistence type="predicted"/>
<keyword evidence="1" id="KW-1133">Transmembrane helix</keyword>